<dbReference type="Proteomes" id="UP000199445">
    <property type="component" value="Unassembled WGS sequence"/>
</dbReference>
<evidence type="ECO:0000259" key="11">
    <source>
        <dbReference type="PROSITE" id="PS52015"/>
    </source>
</evidence>
<evidence type="ECO:0000256" key="7">
    <source>
        <dbReference type="ARBA" id="ARBA00022927"/>
    </source>
</evidence>
<organism evidence="12 13">
    <name type="scientific">Marinobacter persicus</name>
    <dbReference type="NCBI Taxonomy" id="930118"/>
    <lineage>
        <taxon>Bacteria</taxon>
        <taxon>Pseudomonadati</taxon>
        <taxon>Pseudomonadota</taxon>
        <taxon>Gammaproteobacteria</taxon>
        <taxon>Pseudomonadales</taxon>
        <taxon>Marinobacteraceae</taxon>
        <taxon>Marinobacter</taxon>
    </lineage>
</organism>
<dbReference type="GO" id="GO:0005886">
    <property type="term" value="C:plasma membrane"/>
    <property type="evidence" value="ECO:0007669"/>
    <property type="project" value="UniProtKB-SubCell"/>
</dbReference>
<keyword evidence="3" id="KW-0813">Transport</keyword>
<dbReference type="PROSITE" id="PS52015">
    <property type="entry name" value="TONB_CTD"/>
    <property type="match status" value="1"/>
</dbReference>
<gene>
    <name evidence="12" type="ORF">SAMN05216429_107187</name>
</gene>
<keyword evidence="7" id="KW-0653">Protein transport</keyword>
<proteinExistence type="inferred from homology"/>
<accession>A0A1I3VBT9</accession>
<dbReference type="Pfam" id="PF03544">
    <property type="entry name" value="TonB_C"/>
    <property type="match status" value="1"/>
</dbReference>
<dbReference type="Gene3D" id="3.30.1150.10">
    <property type="match status" value="1"/>
</dbReference>
<dbReference type="GO" id="GO:0015031">
    <property type="term" value="P:protein transport"/>
    <property type="evidence" value="ECO:0007669"/>
    <property type="project" value="UniProtKB-KW"/>
</dbReference>
<evidence type="ECO:0000313" key="12">
    <source>
        <dbReference type="EMBL" id="SFJ92473.1"/>
    </source>
</evidence>
<protein>
    <submittedName>
        <fullName evidence="12">Protein TonB</fullName>
    </submittedName>
</protein>
<dbReference type="PANTHER" id="PTHR33446">
    <property type="entry name" value="PROTEIN TONB-RELATED"/>
    <property type="match status" value="1"/>
</dbReference>
<sequence length="127" mass="14254">MEKGPEQEAAGEEADNEDSQDAVELKNAGNSADVDSYLSKLSRHLARYYEYPRRARRLGQQGTPVIVFEFNRAGELIDHSLRDSSGHELLDDAAREMLTQAAPLPEVPDDMRGNTFTYALPVRFSLR</sequence>
<keyword evidence="5" id="KW-0997">Cell inner membrane</keyword>
<comment type="subcellular location">
    <subcellularLocation>
        <location evidence="1">Cell inner membrane</location>
        <topology evidence="1">Single-pass membrane protein</topology>
        <orientation evidence="1">Periplasmic side</orientation>
    </subcellularLocation>
</comment>
<comment type="similarity">
    <text evidence="2">Belongs to the TonB family.</text>
</comment>
<keyword evidence="9" id="KW-0472">Membrane</keyword>
<dbReference type="RefSeq" id="WP_379862733.1">
    <property type="nucleotide sequence ID" value="NZ_JBHLTH010000015.1"/>
</dbReference>
<evidence type="ECO:0000256" key="8">
    <source>
        <dbReference type="ARBA" id="ARBA00022989"/>
    </source>
</evidence>
<evidence type="ECO:0000256" key="2">
    <source>
        <dbReference type="ARBA" id="ARBA00006555"/>
    </source>
</evidence>
<keyword evidence="13" id="KW-1185">Reference proteome</keyword>
<dbReference type="NCBIfam" id="TIGR01352">
    <property type="entry name" value="tonB_Cterm"/>
    <property type="match status" value="1"/>
</dbReference>
<feature type="domain" description="TonB C-terminal" evidence="11">
    <location>
        <begin position="36"/>
        <end position="127"/>
    </location>
</feature>
<dbReference type="GO" id="GO:0055085">
    <property type="term" value="P:transmembrane transport"/>
    <property type="evidence" value="ECO:0007669"/>
    <property type="project" value="InterPro"/>
</dbReference>
<reference evidence="12 13" key="1">
    <citation type="submission" date="2016-10" db="EMBL/GenBank/DDBJ databases">
        <authorList>
            <person name="de Groot N.N."/>
        </authorList>
    </citation>
    <scope>NUCLEOTIDE SEQUENCE [LARGE SCALE GENOMIC DNA]</scope>
    <source>
        <strain evidence="12 13">IBRC-M 10445</strain>
    </source>
</reference>
<dbReference type="EMBL" id="FOSC01000007">
    <property type="protein sequence ID" value="SFJ92473.1"/>
    <property type="molecule type" value="Genomic_DNA"/>
</dbReference>
<evidence type="ECO:0000256" key="1">
    <source>
        <dbReference type="ARBA" id="ARBA00004383"/>
    </source>
</evidence>
<evidence type="ECO:0000313" key="13">
    <source>
        <dbReference type="Proteomes" id="UP000199445"/>
    </source>
</evidence>
<dbReference type="InterPro" id="IPR037682">
    <property type="entry name" value="TonB_C"/>
</dbReference>
<feature type="compositionally biased region" description="Acidic residues" evidence="10">
    <location>
        <begin position="9"/>
        <end position="21"/>
    </location>
</feature>
<keyword evidence="6" id="KW-0812">Transmembrane</keyword>
<evidence type="ECO:0000256" key="9">
    <source>
        <dbReference type="ARBA" id="ARBA00023136"/>
    </source>
</evidence>
<feature type="region of interest" description="Disordered" evidence="10">
    <location>
        <begin position="1"/>
        <end position="29"/>
    </location>
</feature>
<evidence type="ECO:0000256" key="10">
    <source>
        <dbReference type="SAM" id="MobiDB-lite"/>
    </source>
</evidence>
<dbReference type="SUPFAM" id="SSF74653">
    <property type="entry name" value="TolA/TonB C-terminal domain"/>
    <property type="match status" value="1"/>
</dbReference>
<evidence type="ECO:0000256" key="3">
    <source>
        <dbReference type="ARBA" id="ARBA00022448"/>
    </source>
</evidence>
<dbReference type="InterPro" id="IPR051045">
    <property type="entry name" value="TonB-dependent_transducer"/>
</dbReference>
<name>A0A1I3VBT9_9GAMM</name>
<dbReference type="InterPro" id="IPR006260">
    <property type="entry name" value="TonB/TolA_C"/>
</dbReference>
<dbReference type="AlphaFoldDB" id="A0A1I3VBT9"/>
<keyword evidence="8" id="KW-1133">Transmembrane helix</keyword>
<evidence type="ECO:0000256" key="5">
    <source>
        <dbReference type="ARBA" id="ARBA00022519"/>
    </source>
</evidence>
<evidence type="ECO:0000256" key="6">
    <source>
        <dbReference type="ARBA" id="ARBA00022692"/>
    </source>
</evidence>
<keyword evidence="4" id="KW-1003">Cell membrane</keyword>
<evidence type="ECO:0000256" key="4">
    <source>
        <dbReference type="ARBA" id="ARBA00022475"/>
    </source>
</evidence>